<feature type="region of interest" description="Disordered" evidence="2">
    <location>
        <begin position="395"/>
        <end position="422"/>
    </location>
</feature>
<evidence type="ECO:0000256" key="3">
    <source>
        <dbReference type="SAM" id="Phobius"/>
    </source>
</evidence>
<keyword evidence="3" id="KW-1133">Transmembrane helix</keyword>
<dbReference type="InterPro" id="IPR008984">
    <property type="entry name" value="SMAD_FHA_dom_sf"/>
</dbReference>
<reference evidence="4 5" key="1">
    <citation type="submission" date="2018-02" db="EMBL/GenBank/DDBJ databases">
        <title>Comparative genomes isolates from brazilian mangrove.</title>
        <authorList>
            <person name="Araujo J.E."/>
            <person name="Taketani R.G."/>
            <person name="Silva M.C.P."/>
            <person name="Loureco M.V."/>
            <person name="Andreote F.D."/>
        </authorList>
    </citation>
    <scope>NUCLEOTIDE SEQUENCE [LARGE SCALE GENOMIC DNA]</scope>
    <source>
        <strain evidence="4 5">Hex-1 MGV</strain>
    </source>
</reference>
<organism evidence="4 5">
    <name type="scientific">Blastopirellula marina</name>
    <dbReference type="NCBI Taxonomy" id="124"/>
    <lineage>
        <taxon>Bacteria</taxon>
        <taxon>Pseudomonadati</taxon>
        <taxon>Planctomycetota</taxon>
        <taxon>Planctomycetia</taxon>
        <taxon>Pirellulales</taxon>
        <taxon>Pirellulaceae</taxon>
        <taxon>Blastopirellula</taxon>
    </lineage>
</organism>
<feature type="region of interest" description="Disordered" evidence="2">
    <location>
        <begin position="627"/>
        <end position="648"/>
    </location>
</feature>
<feature type="region of interest" description="Disordered" evidence="2">
    <location>
        <begin position="523"/>
        <end position="610"/>
    </location>
</feature>
<keyword evidence="1" id="KW-0175">Coiled coil</keyword>
<feature type="region of interest" description="Disordered" evidence="2">
    <location>
        <begin position="359"/>
        <end position="378"/>
    </location>
</feature>
<feature type="coiled-coil region" evidence="1">
    <location>
        <begin position="159"/>
        <end position="296"/>
    </location>
</feature>
<evidence type="ECO:0008006" key="6">
    <source>
        <dbReference type="Google" id="ProtNLM"/>
    </source>
</evidence>
<feature type="compositionally biased region" description="Basic and acidic residues" evidence="2">
    <location>
        <begin position="601"/>
        <end position="610"/>
    </location>
</feature>
<sequence>MVKNTAAPTTKKASKLLGQAATPLVLKVEGTERDGQIIRVHSAKCLVGSGANCQLRLIAADVLPKHCVIYRGESGMVVKSWTRDTRINGSTISEAWLRIGDHLSLGSLSFEVLADQPNDSAPPSRSPAELHQENRQQRRRSNRRIRNLLNVVRQQKTSFSSLQAKLDETQKLVDSLLAREVETPQPSQESRQELRELQSELRKKKNQRVRNVVNHVRDLVRSNQQLQAELREQLEVKQNHLNEVRQELNTTAAETEAERSQRRLLEADLRETEATVTHLKEQASELQSRADLLRERWQSARYNGRSRVKTILSHLRNVRQHLSSLDSNDDELDSQDSEPLAELRLAYEDALRELQDHRNSLKDTESELAWSQEELTQSQQQAEELTSKIRELEEALSSTRSQQAEMAAALAATPAPPQPDPAQAEELSQLQSQLLSQKELGDQLQQQLAELQELNRELQESIAERQANEAELKQQLEEARQASLNLRQQLEESQHAAAAYEEEEQSAMDHLRTMGILRETAMEEETWESSSDVVEEELVETEPPSEEAYQSEIPQYEEPASPSSTGLTSFPNFKFDDEELAAEPSSSYEESPFQADSAETPTDHDPHADDKEAIDSYMQNLLQRMRAKQGVTEPAPQPVAKPTSCPITPKPHVEAVEEVVTPITHEEFVPSRFAPEQTSDIRKLRELANETAKAAIDSATLNRWESLCKSKLAVSILALLAGFTLNYFSSSYLSIQFAGACLAYVVTVFWWLQSAVIYQHVKANRKERLDKRFQDEIITPHGLAVHAETQGELPVED</sequence>
<dbReference type="PANTHER" id="PTHR45615">
    <property type="entry name" value="MYOSIN HEAVY CHAIN, NON-MUSCLE"/>
    <property type="match status" value="1"/>
</dbReference>
<evidence type="ECO:0000256" key="1">
    <source>
        <dbReference type="SAM" id="Coils"/>
    </source>
</evidence>
<proteinExistence type="predicted"/>
<accession>A0A2S8FV78</accession>
<feature type="transmembrane region" description="Helical" evidence="3">
    <location>
        <begin position="735"/>
        <end position="758"/>
    </location>
</feature>
<feature type="region of interest" description="Disordered" evidence="2">
    <location>
        <begin position="115"/>
        <end position="142"/>
    </location>
</feature>
<evidence type="ECO:0000313" key="5">
    <source>
        <dbReference type="Proteomes" id="UP000238322"/>
    </source>
</evidence>
<name>A0A2S8FV78_9BACT</name>
<feature type="compositionally biased region" description="Low complexity" evidence="2">
    <location>
        <begin position="582"/>
        <end position="592"/>
    </location>
</feature>
<dbReference type="Gene3D" id="2.60.200.20">
    <property type="match status" value="1"/>
</dbReference>
<gene>
    <name evidence="4" type="ORF">C5Y83_09180</name>
</gene>
<comment type="caution">
    <text evidence="4">The sequence shown here is derived from an EMBL/GenBank/DDBJ whole genome shotgun (WGS) entry which is preliminary data.</text>
</comment>
<keyword evidence="3" id="KW-0812">Transmembrane</keyword>
<dbReference type="PANTHER" id="PTHR45615:SF80">
    <property type="entry name" value="GRIP DOMAIN-CONTAINING PROTEIN"/>
    <property type="match status" value="1"/>
</dbReference>
<evidence type="ECO:0000256" key="2">
    <source>
        <dbReference type="SAM" id="MobiDB-lite"/>
    </source>
</evidence>
<dbReference type="Proteomes" id="UP000238322">
    <property type="component" value="Unassembled WGS sequence"/>
</dbReference>
<dbReference type="EMBL" id="PUHY01000006">
    <property type="protein sequence ID" value="PQO36085.1"/>
    <property type="molecule type" value="Genomic_DNA"/>
</dbReference>
<feature type="coiled-coil region" evidence="1">
    <location>
        <begin position="427"/>
        <end position="503"/>
    </location>
</feature>
<keyword evidence="3" id="KW-0472">Membrane</keyword>
<protein>
    <recommendedName>
        <fullName evidence="6">FHA domain-containing protein</fullName>
    </recommendedName>
</protein>
<dbReference type="RefSeq" id="WP_105329374.1">
    <property type="nucleotide sequence ID" value="NZ_PUHY01000006.1"/>
</dbReference>
<feature type="compositionally biased region" description="Low complexity" evidence="2">
    <location>
        <begin position="402"/>
        <end position="413"/>
    </location>
</feature>
<feature type="compositionally biased region" description="Acidic residues" evidence="2">
    <location>
        <begin position="523"/>
        <end position="545"/>
    </location>
</feature>
<dbReference type="AlphaFoldDB" id="A0A2S8FV78"/>
<evidence type="ECO:0000313" key="4">
    <source>
        <dbReference type="EMBL" id="PQO36085.1"/>
    </source>
</evidence>
<dbReference type="SUPFAM" id="SSF49879">
    <property type="entry name" value="SMAD/FHA domain"/>
    <property type="match status" value="1"/>
</dbReference>
<dbReference type="CDD" id="cd00060">
    <property type="entry name" value="FHA"/>
    <property type="match status" value="1"/>
</dbReference>
<dbReference type="OrthoDB" id="292915at2"/>
<feature type="compositionally biased region" description="Polar residues" evidence="2">
    <location>
        <begin position="561"/>
        <end position="571"/>
    </location>
</feature>